<dbReference type="AlphaFoldDB" id="A0A2S9K155"/>
<dbReference type="SUPFAM" id="SSF141673">
    <property type="entry name" value="MOSC N-terminal domain-like"/>
    <property type="match status" value="1"/>
</dbReference>
<reference evidence="2 3" key="1">
    <citation type="submission" date="2018-03" db="EMBL/GenBank/DDBJ databases">
        <title>Comparative genomics illustrates the genes involved in a hyperalkaliphilic mechanisms of Serpentinomonas isolated from highly-alkaline calcium-rich serpentinized springs.</title>
        <authorList>
            <person name="Suzuki S."/>
            <person name="Ishii S."/>
            <person name="Walworth N."/>
            <person name="Bird L."/>
            <person name="Kuenen J.G."/>
            <person name="Nealson K.H."/>
        </authorList>
    </citation>
    <scope>NUCLEOTIDE SEQUENCE [LARGE SCALE GENOMIC DNA]</scope>
    <source>
        <strain evidence="2 3">P1</strain>
    </source>
</reference>
<sequence length="294" mass="33001">MLPLPEDMLPLQIEQLWIYPVKSCAGIRLEQAELQLAGLEWDRAWMVVDAQGEFVSQRELPRMVLIQPAFRFGQLELSAPGMLPLRLELEVDAASHRLPVQVWDDRVQAWDMGDAAAQWFSEFLQAELRLVRFDPEVRRLSSERWTRGVEAPNRFSDGFPLLLLSSASLADLNQRLQAMGQEPVGIERFRPNLVLGGLDVHDEDRLAELVFPLQAGGEVRLQPVKPCARCAIPNIDPATARPDPAVGDTLQTYRQDRRLLGAVTFGMNAILRAGAGSLLCQGQSGWGRWDAWDD</sequence>
<dbReference type="PANTHER" id="PTHR14237">
    <property type="entry name" value="MOLYBDOPTERIN COFACTOR SULFURASE MOSC"/>
    <property type="match status" value="1"/>
</dbReference>
<dbReference type="GO" id="GO:0003824">
    <property type="term" value="F:catalytic activity"/>
    <property type="evidence" value="ECO:0007669"/>
    <property type="project" value="InterPro"/>
</dbReference>
<comment type="caution">
    <text evidence="2">The sequence shown here is derived from an EMBL/GenBank/DDBJ whole genome shotgun (WGS) entry which is preliminary data.</text>
</comment>
<gene>
    <name evidence="2" type="ORF">C6P64_15795</name>
</gene>
<dbReference type="InterPro" id="IPR005302">
    <property type="entry name" value="MoCF_Sase_C"/>
</dbReference>
<dbReference type="PROSITE" id="PS51340">
    <property type="entry name" value="MOSC"/>
    <property type="match status" value="1"/>
</dbReference>
<protein>
    <submittedName>
        <fullName evidence="2">MOSC domain-containing protein</fullName>
    </submittedName>
</protein>
<dbReference type="GO" id="GO:0030151">
    <property type="term" value="F:molybdenum ion binding"/>
    <property type="evidence" value="ECO:0007669"/>
    <property type="project" value="InterPro"/>
</dbReference>
<accession>A0A2S9K155</accession>
<feature type="domain" description="MOSC" evidence="1">
    <location>
        <begin position="128"/>
        <end position="288"/>
    </location>
</feature>
<dbReference type="Pfam" id="PF03473">
    <property type="entry name" value="MOSC"/>
    <property type="match status" value="1"/>
</dbReference>
<dbReference type="PANTHER" id="PTHR14237:SF19">
    <property type="entry name" value="MITOCHONDRIAL AMIDOXIME REDUCING COMPONENT 1"/>
    <property type="match status" value="1"/>
</dbReference>
<dbReference type="RefSeq" id="WP_105749504.1">
    <property type="nucleotide sequence ID" value="NZ_PVLQ01000087.1"/>
</dbReference>
<name>A0A2S9K155_9BURK</name>
<dbReference type="GO" id="GO:0030170">
    <property type="term" value="F:pyridoxal phosphate binding"/>
    <property type="evidence" value="ECO:0007669"/>
    <property type="project" value="InterPro"/>
</dbReference>
<dbReference type="Proteomes" id="UP000238589">
    <property type="component" value="Unassembled WGS sequence"/>
</dbReference>
<dbReference type="SUPFAM" id="SSF50800">
    <property type="entry name" value="PK beta-barrel domain-like"/>
    <property type="match status" value="1"/>
</dbReference>
<dbReference type="EMBL" id="PVLQ01000087">
    <property type="protein sequence ID" value="PRD64176.1"/>
    <property type="molecule type" value="Genomic_DNA"/>
</dbReference>
<keyword evidence="3" id="KW-1185">Reference proteome</keyword>
<dbReference type="OrthoDB" id="581532at2"/>
<evidence type="ECO:0000313" key="2">
    <source>
        <dbReference type="EMBL" id="PRD64176.1"/>
    </source>
</evidence>
<dbReference type="InterPro" id="IPR011037">
    <property type="entry name" value="Pyrv_Knase-like_insert_dom_sf"/>
</dbReference>
<organism evidence="2 3">
    <name type="scientific">Malikia granosa</name>
    <dbReference type="NCBI Taxonomy" id="263067"/>
    <lineage>
        <taxon>Bacteria</taxon>
        <taxon>Pseudomonadati</taxon>
        <taxon>Pseudomonadota</taxon>
        <taxon>Betaproteobacteria</taxon>
        <taxon>Burkholderiales</taxon>
        <taxon>Comamonadaceae</taxon>
        <taxon>Malikia</taxon>
    </lineage>
</organism>
<evidence type="ECO:0000313" key="3">
    <source>
        <dbReference type="Proteomes" id="UP000238589"/>
    </source>
</evidence>
<proteinExistence type="predicted"/>
<dbReference type="InterPro" id="IPR005303">
    <property type="entry name" value="MOCOS_middle"/>
</dbReference>
<evidence type="ECO:0000259" key="1">
    <source>
        <dbReference type="PROSITE" id="PS51340"/>
    </source>
</evidence>
<dbReference type="Pfam" id="PF03476">
    <property type="entry name" value="MOSC_N"/>
    <property type="match status" value="1"/>
</dbReference>